<comment type="caution">
    <text evidence="2">The sequence shown here is derived from an EMBL/GenBank/DDBJ whole genome shotgun (WGS) entry which is preliminary data.</text>
</comment>
<organism evidence="2 3">
    <name type="scientific">Saccharothrix mutabilis subsp. mutabilis</name>
    <dbReference type="NCBI Taxonomy" id="66855"/>
    <lineage>
        <taxon>Bacteria</taxon>
        <taxon>Bacillati</taxon>
        <taxon>Actinomycetota</taxon>
        <taxon>Actinomycetes</taxon>
        <taxon>Pseudonocardiales</taxon>
        <taxon>Pseudonocardiaceae</taxon>
        <taxon>Saccharothrix</taxon>
    </lineage>
</organism>
<feature type="signal peptide" evidence="1">
    <location>
        <begin position="1"/>
        <end position="21"/>
    </location>
</feature>
<gene>
    <name evidence="2" type="ORF">GCM10010492_02110</name>
</gene>
<dbReference type="PROSITE" id="PS51257">
    <property type="entry name" value="PROKAR_LIPOPROTEIN"/>
    <property type="match status" value="1"/>
</dbReference>
<keyword evidence="1" id="KW-0732">Signal</keyword>
<accession>A0ABN0T0E0</accession>
<evidence type="ECO:0000313" key="2">
    <source>
        <dbReference type="EMBL" id="GAA0208092.1"/>
    </source>
</evidence>
<sequence>MVRSRGTAAALVAALSLTGCAQQPAPAGPARSTTGAPQPLRVSLCDAPGDLAEWMRADGLPVAEARCTAEPADARPLRAYGKWSFPPSGRGTPHVESVEIAVFADRGPDGGSAFDDLRAAYPPHEQRTVAGHYAKVAHGRGRTLINLPELPEPLDITITTTMTGATDAEHARIRAGHLRALEQLVATVARA</sequence>
<dbReference type="EMBL" id="BAAABU010000001">
    <property type="protein sequence ID" value="GAA0208092.1"/>
    <property type="molecule type" value="Genomic_DNA"/>
</dbReference>
<name>A0ABN0T0E0_9PSEU</name>
<dbReference type="RefSeq" id="WP_343931625.1">
    <property type="nucleotide sequence ID" value="NZ_BAAABU010000001.1"/>
</dbReference>
<proteinExistence type="predicted"/>
<protein>
    <recommendedName>
        <fullName evidence="4">Lipoprotein</fullName>
    </recommendedName>
</protein>
<feature type="chain" id="PRO_5045551469" description="Lipoprotein" evidence="1">
    <location>
        <begin position="22"/>
        <end position="191"/>
    </location>
</feature>
<keyword evidence="3" id="KW-1185">Reference proteome</keyword>
<reference evidence="2 3" key="1">
    <citation type="journal article" date="2019" name="Int. J. Syst. Evol. Microbiol.">
        <title>The Global Catalogue of Microorganisms (GCM) 10K type strain sequencing project: providing services to taxonomists for standard genome sequencing and annotation.</title>
        <authorList>
            <consortium name="The Broad Institute Genomics Platform"/>
            <consortium name="The Broad Institute Genome Sequencing Center for Infectious Disease"/>
            <person name="Wu L."/>
            <person name="Ma J."/>
        </authorList>
    </citation>
    <scope>NUCLEOTIDE SEQUENCE [LARGE SCALE GENOMIC DNA]</scope>
    <source>
        <strain evidence="2 3">JCM 3380</strain>
    </source>
</reference>
<evidence type="ECO:0000256" key="1">
    <source>
        <dbReference type="SAM" id="SignalP"/>
    </source>
</evidence>
<dbReference type="Proteomes" id="UP001500416">
    <property type="component" value="Unassembled WGS sequence"/>
</dbReference>
<evidence type="ECO:0000313" key="3">
    <source>
        <dbReference type="Proteomes" id="UP001500416"/>
    </source>
</evidence>
<evidence type="ECO:0008006" key="4">
    <source>
        <dbReference type="Google" id="ProtNLM"/>
    </source>
</evidence>